<protein>
    <submittedName>
        <fullName evidence="1">Uncharacterized protein</fullName>
    </submittedName>
</protein>
<comment type="caution">
    <text evidence="1">The sequence shown here is derived from an EMBL/GenBank/DDBJ whole genome shotgun (WGS) entry which is preliminary data.</text>
</comment>
<sequence length="93" mass="10753">EFLPVLRPFAQLCQPLEDGTIPAIEALRLALGWPDYFYRDRFTAKFTRLEDGDCYVRVESYSDDSGGWIRFNAKHSSWLFDGFDNGRSEVVNP</sequence>
<proteinExistence type="predicted"/>
<accession>A0A699XGB9</accession>
<reference evidence="1" key="1">
    <citation type="journal article" date="2019" name="Sci. Rep.">
        <title>Draft genome of Tanacetum cinerariifolium, the natural source of mosquito coil.</title>
        <authorList>
            <person name="Yamashiro T."/>
            <person name="Shiraishi A."/>
            <person name="Satake H."/>
            <person name="Nakayama K."/>
        </authorList>
    </citation>
    <scope>NUCLEOTIDE SEQUENCE</scope>
</reference>
<organism evidence="1">
    <name type="scientific">Tanacetum cinerariifolium</name>
    <name type="common">Dalmatian daisy</name>
    <name type="synonym">Chrysanthemum cinerariifolium</name>
    <dbReference type="NCBI Taxonomy" id="118510"/>
    <lineage>
        <taxon>Eukaryota</taxon>
        <taxon>Viridiplantae</taxon>
        <taxon>Streptophyta</taxon>
        <taxon>Embryophyta</taxon>
        <taxon>Tracheophyta</taxon>
        <taxon>Spermatophyta</taxon>
        <taxon>Magnoliopsida</taxon>
        <taxon>eudicotyledons</taxon>
        <taxon>Gunneridae</taxon>
        <taxon>Pentapetalae</taxon>
        <taxon>asterids</taxon>
        <taxon>campanulids</taxon>
        <taxon>Asterales</taxon>
        <taxon>Asteraceae</taxon>
        <taxon>Asteroideae</taxon>
        <taxon>Anthemideae</taxon>
        <taxon>Anthemidinae</taxon>
        <taxon>Tanacetum</taxon>
    </lineage>
</organism>
<feature type="non-terminal residue" evidence="1">
    <location>
        <position position="1"/>
    </location>
</feature>
<feature type="non-terminal residue" evidence="1">
    <location>
        <position position="93"/>
    </location>
</feature>
<name>A0A699XGB9_TANCI</name>
<gene>
    <name evidence="1" type="ORF">Tci_927513</name>
</gene>
<dbReference type="EMBL" id="BKCJ011819162">
    <property type="protein sequence ID" value="GFD55544.1"/>
    <property type="molecule type" value="Genomic_DNA"/>
</dbReference>
<dbReference type="AlphaFoldDB" id="A0A699XGB9"/>
<evidence type="ECO:0000313" key="1">
    <source>
        <dbReference type="EMBL" id="GFD55544.1"/>
    </source>
</evidence>